<keyword evidence="3" id="KW-0328">Glycosyltransferase</keyword>
<organism evidence="3 4">
    <name type="scientific">Methanothermobacter marburgensis (strain ATCC BAA-927 / DSM 2133 / JCM 14651 / NBRC 100331 / OCM 82 / Marburg)</name>
    <name type="common">Methanobacterium thermoautotrophicum</name>
    <dbReference type="NCBI Taxonomy" id="79929"/>
    <lineage>
        <taxon>Archaea</taxon>
        <taxon>Methanobacteriati</taxon>
        <taxon>Methanobacteriota</taxon>
        <taxon>Methanomada group</taxon>
        <taxon>Methanobacteria</taxon>
        <taxon>Methanobacteriales</taxon>
        <taxon>Methanobacteriaceae</taxon>
        <taxon>Methanothermobacter</taxon>
    </lineage>
</organism>
<dbReference type="InterPro" id="IPR001296">
    <property type="entry name" value="Glyco_trans_1"/>
</dbReference>
<dbReference type="InterPro" id="IPR028098">
    <property type="entry name" value="Glyco_trans_4-like_N"/>
</dbReference>
<keyword evidence="3" id="KW-0808">Transferase</keyword>
<feature type="domain" description="Glycosyl transferase family 1" evidence="1">
    <location>
        <begin position="183"/>
        <end position="351"/>
    </location>
</feature>
<dbReference type="Proteomes" id="UP000000345">
    <property type="component" value="Chromosome"/>
</dbReference>
<name>D9PVW8_METTM</name>
<dbReference type="KEGG" id="mmg:MTBMA_c07710"/>
<evidence type="ECO:0000259" key="2">
    <source>
        <dbReference type="Pfam" id="PF13439"/>
    </source>
</evidence>
<gene>
    <name evidence="3" type="ordered locus">MTBMA_c07710</name>
</gene>
<evidence type="ECO:0000313" key="4">
    <source>
        <dbReference type="Proteomes" id="UP000000345"/>
    </source>
</evidence>
<proteinExistence type="predicted"/>
<dbReference type="Pfam" id="PF13439">
    <property type="entry name" value="Glyco_transf_4"/>
    <property type="match status" value="1"/>
</dbReference>
<dbReference type="SUPFAM" id="SSF53756">
    <property type="entry name" value="UDP-Glycosyltransferase/glycogen phosphorylase"/>
    <property type="match status" value="1"/>
</dbReference>
<dbReference type="PANTHER" id="PTHR12526:SF630">
    <property type="entry name" value="GLYCOSYLTRANSFERASE"/>
    <property type="match status" value="1"/>
</dbReference>
<dbReference type="PATRIC" id="fig|79929.8.peg.754"/>
<dbReference type="HOGENOM" id="CLU_009583_6_2_2"/>
<dbReference type="CAZy" id="GT4">
    <property type="family name" value="Glycosyltransferase Family 4"/>
</dbReference>
<accession>D9PVW8</accession>
<dbReference type="EC" id="2.4.1.-" evidence="3"/>
<dbReference type="STRING" id="79929.MTBMA_c07710"/>
<sequence length="378" mass="43828">MKVLYLPFNLPLDYTVQLANAITKYCEASILVFDTPQQRGEFSELSVSPRVNVIWTDKVKFPVFHPYNIKVFFKLIKKIKSENYNIIHIQECRLLNLFIVIVLKIVSNFKLVTTIHDVNFHPGEEKITTKFAKFFFERLSDVIFVHGEKLKKELEKNVKKNKIFVIPMIGHNISPMERYIEDFDDSKISDENIILFFGRIGYYKGLEYLIKASEVVKKVVPDIKVIIAGRVEKGKYDITNFNKIKKMIKNKDYFELHPYYISWKYATELFIKSKIVVLPYIEGSQTGVVPVAYRFKKPVIATDVGALSEIVENGKTGYIVPPKDFKAIADKIIKLIKNDELRLKMGKEGYKKLKDDLSPNTVASITVRVYKSINNQFL</sequence>
<evidence type="ECO:0000259" key="1">
    <source>
        <dbReference type="Pfam" id="PF00534"/>
    </source>
</evidence>
<dbReference type="CDD" id="cd03801">
    <property type="entry name" value="GT4_PimA-like"/>
    <property type="match status" value="1"/>
</dbReference>
<keyword evidence="4" id="KW-1185">Reference proteome</keyword>
<dbReference type="Gene3D" id="3.40.50.2000">
    <property type="entry name" value="Glycogen Phosphorylase B"/>
    <property type="match status" value="2"/>
</dbReference>
<reference evidence="3 4" key="2">
    <citation type="journal article" date="2010" name="J. Bacteriol.">
        <title>Complete genome sequence of Methanothermobacter marburgensis, a methanoarchaeon model organism.</title>
        <authorList>
            <person name="Liesegang H."/>
            <person name="Kaster A.K."/>
            <person name="Wiezer A."/>
            <person name="Goenrich M."/>
            <person name="Wollherr A."/>
            <person name="Seedorf H."/>
            <person name="Gottschalk G."/>
            <person name="Thauer R.K."/>
        </authorList>
    </citation>
    <scope>NUCLEOTIDE SEQUENCE [LARGE SCALE GENOMIC DNA]</scope>
    <source>
        <strain evidence="4">ATCC BAA-927 / DSM 2133 / JCM 14651 / NBRC 100331 / OCM 82 / Marburg</strain>
    </source>
</reference>
<dbReference type="AlphaFoldDB" id="D9PVW8"/>
<reference key="1">
    <citation type="submission" date="2009-08" db="EMBL/GenBank/DDBJ databases">
        <title>The genome sequence of Methanothermobacter marburgensis.</title>
        <authorList>
            <person name="Kaster A."/>
            <person name="Seedorf H."/>
            <person name="Goenrich M."/>
            <person name="Wiezer A."/>
            <person name="Liesegang H."/>
            <person name="Thauer R."/>
            <person name="Gottschalk G."/>
        </authorList>
    </citation>
    <scope>NUCLEOTIDE SEQUENCE</scope>
    <source>
        <strain>Marburg</strain>
    </source>
</reference>
<dbReference type="EMBL" id="CP001710">
    <property type="protein sequence ID" value="ADL58366.1"/>
    <property type="molecule type" value="Genomic_DNA"/>
</dbReference>
<dbReference type="GO" id="GO:0016757">
    <property type="term" value="F:glycosyltransferase activity"/>
    <property type="evidence" value="ECO:0007669"/>
    <property type="project" value="UniProtKB-KW"/>
</dbReference>
<feature type="domain" description="Glycosyltransferase subfamily 4-like N-terminal" evidence="2">
    <location>
        <begin position="14"/>
        <end position="167"/>
    </location>
</feature>
<protein>
    <submittedName>
        <fullName evidence="3">Glycosyltransferase</fullName>
        <ecNumber evidence="3">2.4.1.-</ecNumber>
    </submittedName>
</protein>
<dbReference type="PANTHER" id="PTHR12526">
    <property type="entry name" value="GLYCOSYLTRANSFERASE"/>
    <property type="match status" value="1"/>
</dbReference>
<dbReference type="Pfam" id="PF00534">
    <property type="entry name" value="Glycos_transf_1"/>
    <property type="match status" value="1"/>
</dbReference>
<dbReference type="PaxDb" id="79929-MTBMA_c07710"/>
<evidence type="ECO:0000313" key="3">
    <source>
        <dbReference type="EMBL" id="ADL58366.1"/>
    </source>
</evidence>